<dbReference type="GO" id="GO:0030288">
    <property type="term" value="C:outer membrane-bounded periplasmic space"/>
    <property type="evidence" value="ECO:0007669"/>
    <property type="project" value="TreeGrafter"/>
</dbReference>
<feature type="domain" description="CzcB-like C-terminal circularly permuted SH3-like" evidence="3">
    <location>
        <begin position="272"/>
        <end position="332"/>
    </location>
</feature>
<dbReference type="Gene3D" id="2.40.420.20">
    <property type="match status" value="1"/>
</dbReference>
<evidence type="ECO:0000259" key="3">
    <source>
        <dbReference type="Pfam" id="PF25975"/>
    </source>
</evidence>
<dbReference type="Gene3D" id="2.40.30.170">
    <property type="match status" value="1"/>
</dbReference>
<evidence type="ECO:0000313" key="4">
    <source>
        <dbReference type="EMBL" id="EAR29613.1"/>
    </source>
</evidence>
<comment type="caution">
    <text evidence="4">The sequence shown here is derived from an EMBL/GenBank/DDBJ whole genome shotgun (WGS) entry which is preliminary data.</text>
</comment>
<dbReference type="HOGENOM" id="CLU_018816_13_0_6"/>
<keyword evidence="5" id="KW-1185">Reference proteome</keyword>
<keyword evidence="1" id="KW-0813">Transport</keyword>
<dbReference type="Gene3D" id="2.40.50.100">
    <property type="match status" value="1"/>
</dbReference>
<dbReference type="GO" id="GO:0046914">
    <property type="term" value="F:transition metal ion binding"/>
    <property type="evidence" value="ECO:0007669"/>
    <property type="project" value="TreeGrafter"/>
</dbReference>
<dbReference type="CDD" id="cd06850">
    <property type="entry name" value="biotinyl_domain"/>
    <property type="match status" value="1"/>
</dbReference>
<dbReference type="InterPro" id="IPR058649">
    <property type="entry name" value="CzcB_C"/>
</dbReference>
<dbReference type="Proteomes" id="UP000006201">
    <property type="component" value="Unassembled WGS sequence"/>
</dbReference>
<dbReference type="GO" id="GO:0015679">
    <property type="term" value="P:plasma membrane copper ion transport"/>
    <property type="evidence" value="ECO:0007669"/>
    <property type="project" value="TreeGrafter"/>
</dbReference>
<dbReference type="InterPro" id="IPR011053">
    <property type="entry name" value="Single_hybrid_motif"/>
</dbReference>
<sequence length="344" mass="38155">MKSLWIKARLFFNSIMLFLMVLTFVVGNAEGSNIINFASKDSHQHETFDNQDSHQHETFDNQDSQHTDESLDDHDERIVMSDEIVQKAGIGIKHAAPETIKHTLQLFGEITAIPEQQFLVSAPYSGLVESLKVKVGDLVVKGQVLATIHNTASLNSYDVVAPASGEISHKYVRLGERITEQPLFEITDLSTVRLQMSAFSADLEQLALGQTVQVRDLHDHNATLTQISYLSARMNTQHIAQAQAVLPNNMGFWRPGAHVKADVTVSNRQVKVVVAKTALQQFENQLVVFVRQDNAFIVKPVQLGQADDTYVEIISGLVAGERYASDNSFVLKADLMKASANHAH</sequence>
<dbReference type="SUPFAM" id="SSF51230">
    <property type="entry name" value="Single hybrid motif"/>
    <property type="match status" value="1"/>
</dbReference>
<evidence type="ECO:0000256" key="2">
    <source>
        <dbReference type="SAM" id="MobiDB-lite"/>
    </source>
</evidence>
<protein>
    <submittedName>
        <fullName evidence="4">Co/Zn/Cd efflux system component</fullName>
    </submittedName>
</protein>
<feature type="region of interest" description="Disordered" evidence="2">
    <location>
        <begin position="45"/>
        <end position="69"/>
    </location>
</feature>
<proteinExistence type="predicted"/>
<dbReference type="PANTHER" id="PTHR30097">
    <property type="entry name" value="CATION EFFLUX SYSTEM PROTEIN CUSB"/>
    <property type="match status" value="1"/>
</dbReference>
<dbReference type="STRING" id="87626.PTD2_12374"/>
<accession>A4C6K9</accession>
<dbReference type="EMBL" id="AAOH01000002">
    <property type="protein sequence ID" value="EAR29613.1"/>
    <property type="molecule type" value="Genomic_DNA"/>
</dbReference>
<evidence type="ECO:0000256" key="1">
    <source>
        <dbReference type="ARBA" id="ARBA00022448"/>
    </source>
</evidence>
<evidence type="ECO:0000313" key="5">
    <source>
        <dbReference type="Proteomes" id="UP000006201"/>
    </source>
</evidence>
<dbReference type="eggNOG" id="COG0845">
    <property type="taxonomic scope" value="Bacteria"/>
</dbReference>
<dbReference type="AlphaFoldDB" id="A4C6K9"/>
<dbReference type="InterPro" id="IPR051909">
    <property type="entry name" value="MFP_Cation_Efflux"/>
</dbReference>
<reference evidence="4 5" key="1">
    <citation type="submission" date="2006-02" db="EMBL/GenBank/DDBJ databases">
        <authorList>
            <person name="Moran M.A."/>
            <person name="Kjelleberg S."/>
            <person name="Egan S."/>
            <person name="Saunders N."/>
            <person name="Thomas T."/>
            <person name="Ferriera S."/>
            <person name="Johnson J."/>
            <person name="Kravitz S."/>
            <person name="Halpern A."/>
            <person name="Remington K."/>
            <person name="Beeson K."/>
            <person name="Tran B."/>
            <person name="Rogers Y.-H."/>
            <person name="Friedman R."/>
            <person name="Venter J.C."/>
        </authorList>
    </citation>
    <scope>NUCLEOTIDE SEQUENCE [LARGE SCALE GENOMIC DNA]</scope>
    <source>
        <strain evidence="4 5">D2</strain>
    </source>
</reference>
<name>A4C6K9_9GAMM</name>
<dbReference type="PANTHER" id="PTHR30097:SF4">
    <property type="entry name" value="SLR6042 PROTEIN"/>
    <property type="match status" value="1"/>
</dbReference>
<dbReference type="OrthoDB" id="9768185at2"/>
<dbReference type="RefSeq" id="WP_009837487.1">
    <property type="nucleotide sequence ID" value="NZ_AAOH01000002.1"/>
</dbReference>
<organism evidence="4 5">
    <name type="scientific">Pseudoalteromonas tunicata D2</name>
    <dbReference type="NCBI Taxonomy" id="87626"/>
    <lineage>
        <taxon>Bacteria</taxon>
        <taxon>Pseudomonadati</taxon>
        <taxon>Pseudomonadota</taxon>
        <taxon>Gammaproteobacteria</taxon>
        <taxon>Alteromonadales</taxon>
        <taxon>Pseudoalteromonadaceae</taxon>
        <taxon>Pseudoalteromonas</taxon>
    </lineage>
</organism>
<dbReference type="Pfam" id="PF25975">
    <property type="entry name" value="CzcB_C"/>
    <property type="match status" value="1"/>
</dbReference>
<dbReference type="GO" id="GO:0060003">
    <property type="term" value="P:copper ion export"/>
    <property type="evidence" value="ECO:0007669"/>
    <property type="project" value="TreeGrafter"/>
</dbReference>
<gene>
    <name evidence="4" type="ORF">PTD2_12374</name>
</gene>